<organism evidence="2 3">
    <name type="scientific">Streptomyces lancefieldiae</name>
    <dbReference type="NCBI Taxonomy" id="3075520"/>
    <lineage>
        <taxon>Bacteria</taxon>
        <taxon>Bacillati</taxon>
        <taxon>Actinomycetota</taxon>
        <taxon>Actinomycetes</taxon>
        <taxon>Kitasatosporales</taxon>
        <taxon>Streptomycetaceae</taxon>
        <taxon>Streptomyces</taxon>
    </lineage>
</organism>
<evidence type="ECO:0000313" key="3">
    <source>
        <dbReference type="Proteomes" id="UP001180724"/>
    </source>
</evidence>
<reference evidence="2" key="1">
    <citation type="submission" date="2024-05" db="EMBL/GenBank/DDBJ databases">
        <title>30 novel species of actinomycetes from the DSMZ collection.</title>
        <authorList>
            <person name="Nouioui I."/>
        </authorList>
    </citation>
    <scope>NUCLEOTIDE SEQUENCE</scope>
    <source>
        <strain evidence="2">DSM 40712</strain>
    </source>
</reference>
<keyword evidence="3" id="KW-1185">Reference proteome</keyword>
<protein>
    <submittedName>
        <fullName evidence="2">Phage tail protein</fullName>
    </submittedName>
</protein>
<proteinExistence type="predicted"/>
<dbReference type="EMBL" id="JAVRFH010000051">
    <property type="protein sequence ID" value="MDT0615026.1"/>
    <property type="molecule type" value="Genomic_DNA"/>
</dbReference>
<evidence type="ECO:0000313" key="2">
    <source>
        <dbReference type="EMBL" id="MDT0615026.1"/>
    </source>
</evidence>
<comment type="caution">
    <text evidence="2">The sequence shown here is derived from an EMBL/GenBank/DDBJ whole genome shotgun (WGS) entry which is preliminary data.</text>
</comment>
<gene>
    <name evidence="2" type="ORF">RM812_33195</name>
</gene>
<feature type="region of interest" description="Disordered" evidence="1">
    <location>
        <begin position="1"/>
        <end position="31"/>
    </location>
</feature>
<evidence type="ECO:0000256" key="1">
    <source>
        <dbReference type="SAM" id="MobiDB-lite"/>
    </source>
</evidence>
<sequence>MSSHDRIANRQVNGHPAAGLHDDIEQQTRRVVSQAHKDVRQKGTHNGVRQLLARFDRDDPTSLRPPVAVGFALLEAREGLAVGEASVGQGYRSSRTSTAQA</sequence>
<accession>A0ABU3AXV7</accession>
<name>A0ABU3AXV7_9ACTN</name>
<dbReference type="RefSeq" id="WP_311581165.1">
    <property type="nucleotide sequence ID" value="NZ_JAVRFH010000051.1"/>
</dbReference>
<dbReference type="Proteomes" id="UP001180724">
    <property type="component" value="Unassembled WGS sequence"/>
</dbReference>